<gene>
    <name evidence="2" type="ORF">ACFO6Q_07670</name>
</gene>
<reference evidence="3" key="1">
    <citation type="journal article" date="2019" name="Int. J. Syst. Evol. Microbiol.">
        <title>The Global Catalogue of Microorganisms (GCM) 10K type strain sequencing project: providing services to taxonomists for standard genome sequencing and annotation.</title>
        <authorList>
            <consortium name="The Broad Institute Genomics Platform"/>
            <consortium name="The Broad Institute Genome Sequencing Center for Infectious Disease"/>
            <person name="Wu L."/>
            <person name="Ma J."/>
        </authorList>
    </citation>
    <scope>NUCLEOTIDE SEQUENCE [LARGE SCALE GENOMIC DNA]</scope>
    <source>
        <strain evidence="3">CCUG 30340</strain>
    </source>
</reference>
<proteinExistence type="predicted"/>
<dbReference type="Pfam" id="PF11288">
    <property type="entry name" value="DUF3089"/>
    <property type="match status" value="1"/>
</dbReference>
<comment type="caution">
    <text evidence="2">The sequence shown here is derived from an EMBL/GenBank/DDBJ whole genome shotgun (WGS) entry which is preliminary data.</text>
</comment>
<organism evidence="2 3">
    <name type="scientific">Dokdonella ginsengisoli</name>
    <dbReference type="NCBI Taxonomy" id="363846"/>
    <lineage>
        <taxon>Bacteria</taxon>
        <taxon>Pseudomonadati</taxon>
        <taxon>Pseudomonadota</taxon>
        <taxon>Gammaproteobacteria</taxon>
        <taxon>Lysobacterales</taxon>
        <taxon>Rhodanobacteraceae</taxon>
        <taxon>Dokdonella</taxon>
    </lineage>
</organism>
<keyword evidence="1" id="KW-0732">Signal</keyword>
<evidence type="ECO:0000256" key="1">
    <source>
        <dbReference type="SAM" id="SignalP"/>
    </source>
</evidence>
<dbReference type="SUPFAM" id="SSF53474">
    <property type="entry name" value="alpha/beta-Hydrolases"/>
    <property type="match status" value="1"/>
</dbReference>
<keyword evidence="3" id="KW-1185">Reference proteome</keyword>
<accession>A0ABV9QXK1</accession>
<dbReference type="EMBL" id="JBHSHD010000006">
    <property type="protein sequence ID" value="MFC4820197.1"/>
    <property type="molecule type" value="Genomic_DNA"/>
</dbReference>
<evidence type="ECO:0000313" key="2">
    <source>
        <dbReference type="EMBL" id="MFC4820197.1"/>
    </source>
</evidence>
<dbReference type="Proteomes" id="UP001595886">
    <property type="component" value="Unassembled WGS sequence"/>
</dbReference>
<name>A0ABV9QXK1_9GAMM</name>
<dbReference type="RefSeq" id="WP_380020029.1">
    <property type="nucleotide sequence ID" value="NZ_JBHSHD010000006.1"/>
</dbReference>
<sequence>MNLLRIAFALSPALCLCAAAFAGEPPAAPDYSAGKNWLCKPGRTDACSVDLNATAISADGARTVDAFVHAPSEKAVDCFYVYPTVSMQDAELSDLTQESAQFSRVRTQFARYANACRLFAPMYRQVTLKTMAQYATDLKHFDPNAALAAAPQYRTAYGDVVAAWKHYLAHDNGGRGVILVGHSQGAFLLRDLLKNEIDGKEVRKQLVSAHLAGVTVAVSGTDPAKNEFRSLKACSDGAQTGCFLSFSTFPQDAPPPSWSKAFGTTATAGAVNHCSNPAELSGDGGRLLPYVDAARPFEGGAEPIRWTKDGAPIGTPLVALPDFFTARCVTRSDGAGYLAIGFVTGDPRRDVRERYVPGHVYVGPTLLSNWGSHDADVELTLGNLVKIAARQADAWRRQQAGK</sequence>
<dbReference type="InterPro" id="IPR021440">
    <property type="entry name" value="DUF3089"/>
</dbReference>
<protein>
    <submittedName>
        <fullName evidence="2">DUF3089 domain-containing protein</fullName>
    </submittedName>
</protein>
<feature type="chain" id="PRO_5046989362" evidence="1">
    <location>
        <begin position="23"/>
        <end position="402"/>
    </location>
</feature>
<evidence type="ECO:0000313" key="3">
    <source>
        <dbReference type="Proteomes" id="UP001595886"/>
    </source>
</evidence>
<dbReference type="InterPro" id="IPR029058">
    <property type="entry name" value="AB_hydrolase_fold"/>
</dbReference>
<feature type="signal peptide" evidence="1">
    <location>
        <begin position="1"/>
        <end position="22"/>
    </location>
</feature>